<dbReference type="Gene3D" id="1.10.260.40">
    <property type="entry name" value="lambda repressor-like DNA-binding domains"/>
    <property type="match status" value="1"/>
</dbReference>
<dbReference type="STRING" id="1714355.BTO28_08740"/>
<protein>
    <submittedName>
        <fullName evidence="3">XRE family transcriptional regulator</fullName>
    </submittedName>
</protein>
<dbReference type="PANTHER" id="PTHR46558:SF11">
    <property type="entry name" value="HTH-TYPE TRANSCRIPTIONAL REGULATOR XRE"/>
    <property type="match status" value="1"/>
</dbReference>
<evidence type="ECO:0000313" key="3">
    <source>
        <dbReference type="EMBL" id="OMP67060.1"/>
    </source>
</evidence>
<sequence length="148" mass="17286">MFGNRLRELRKEKNLTMKELGKKFSLAESTISGYENGNRKPDSEIINAFADFFEVSTDYLYGRTDKRKIDNKTELPELTAKDERDILRDLEKIINNLESKDGLASFDGHTLDDMDEEDRELLIASLENSMRLAKRLAKQKYTPKKYRK</sequence>
<accession>A0A1V2A7Z9</accession>
<dbReference type="InterPro" id="IPR010982">
    <property type="entry name" value="Lambda_DNA-bd_dom_sf"/>
</dbReference>
<dbReference type="OrthoDB" id="5190137at2"/>
<keyword evidence="4" id="KW-1185">Reference proteome</keyword>
<evidence type="ECO:0000259" key="2">
    <source>
        <dbReference type="PROSITE" id="PS50943"/>
    </source>
</evidence>
<organism evidence="3 4">
    <name type="scientific">Domibacillus epiphyticus</name>
    <dbReference type="NCBI Taxonomy" id="1714355"/>
    <lineage>
        <taxon>Bacteria</taxon>
        <taxon>Bacillati</taxon>
        <taxon>Bacillota</taxon>
        <taxon>Bacilli</taxon>
        <taxon>Bacillales</taxon>
        <taxon>Bacillaceae</taxon>
        <taxon>Domibacillus</taxon>
    </lineage>
</organism>
<reference evidence="3 4" key="1">
    <citation type="submission" date="2016-12" db="EMBL/GenBank/DDBJ databases">
        <title>Domibacillus sp. SAB 38T whole genome sequencing.</title>
        <authorList>
            <person name="Verma A."/>
            <person name="Ojha A.K."/>
            <person name="Krishnamurthi S."/>
        </authorList>
    </citation>
    <scope>NUCLEOTIDE SEQUENCE [LARGE SCALE GENOMIC DNA]</scope>
    <source>
        <strain evidence="3 4">SAB 38</strain>
    </source>
</reference>
<dbReference type="SMART" id="SM00530">
    <property type="entry name" value="HTH_XRE"/>
    <property type="match status" value="1"/>
</dbReference>
<dbReference type="SUPFAM" id="SSF47413">
    <property type="entry name" value="lambda repressor-like DNA-binding domains"/>
    <property type="match status" value="1"/>
</dbReference>
<dbReference type="RefSeq" id="WP_076765335.1">
    <property type="nucleotide sequence ID" value="NZ_MSFI01000012.1"/>
</dbReference>
<proteinExistence type="predicted"/>
<dbReference type="GO" id="GO:0003677">
    <property type="term" value="F:DNA binding"/>
    <property type="evidence" value="ECO:0007669"/>
    <property type="project" value="UniProtKB-KW"/>
</dbReference>
<dbReference type="InterPro" id="IPR001387">
    <property type="entry name" value="Cro/C1-type_HTH"/>
</dbReference>
<keyword evidence="1" id="KW-0238">DNA-binding</keyword>
<dbReference type="CDD" id="cd00093">
    <property type="entry name" value="HTH_XRE"/>
    <property type="match status" value="1"/>
</dbReference>
<dbReference type="Pfam" id="PF01381">
    <property type="entry name" value="HTH_3"/>
    <property type="match status" value="1"/>
</dbReference>
<comment type="caution">
    <text evidence="3">The sequence shown here is derived from an EMBL/GenBank/DDBJ whole genome shotgun (WGS) entry which is preliminary data.</text>
</comment>
<dbReference type="PROSITE" id="PS50943">
    <property type="entry name" value="HTH_CROC1"/>
    <property type="match status" value="1"/>
</dbReference>
<gene>
    <name evidence="3" type="ORF">BTO28_08740</name>
</gene>
<dbReference type="EMBL" id="MSFI01000012">
    <property type="protein sequence ID" value="OMP67060.1"/>
    <property type="molecule type" value="Genomic_DNA"/>
</dbReference>
<evidence type="ECO:0000256" key="1">
    <source>
        <dbReference type="ARBA" id="ARBA00023125"/>
    </source>
</evidence>
<dbReference type="AlphaFoldDB" id="A0A1V2A7Z9"/>
<name>A0A1V2A7Z9_9BACI</name>
<feature type="domain" description="HTH cro/C1-type" evidence="2">
    <location>
        <begin position="6"/>
        <end position="60"/>
    </location>
</feature>
<dbReference type="PANTHER" id="PTHR46558">
    <property type="entry name" value="TRACRIPTIONAL REGULATORY PROTEIN-RELATED-RELATED"/>
    <property type="match status" value="1"/>
</dbReference>
<evidence type="ECO:0000313" key="4">
    <source>
        <dbReference type="Proteomes" id="UP000188613"/>
    </source>
</evidence>
<dbReference type="Proteomes" id="UP000188613">
    <property type="component" value="Unassembled WGS sequence"/>
</dbReference>